<dbReference type="GO" id="GO:0003824">
    <property type="term" value="F:catalytic activity"/>
    <property type="evidence" value="ECO:0007669"/>
    <property type="project" value="InterPro"/>
</dbReference>
<accession>A0A645EPP9</accession>
<dbReference type="SFLD" id="SFLDS00029">
    <property type="entry name" value="Radical_SAM"/>
    <property type="match status" value="1"/>
</dbReference>
<dbReference type="EMBL" id="VSSQ01049716">
    <property type="protein sequence ID" value="MPN03797.1"/>
    <property type="molecule type" value="Genomic_DNA"/>
</dbReference>
<dbReference type="CDD" id="cd01335">
    <property type="entry name" value="Radical_SAM"/>
    <property type="match status" value="1"/>
</dbReference>
<evidence type="ECO:0000256" key="1">
    <source>
        <dbReference type="ARBA" id="ARBA00022691"/>
    </source>
</evidence>
<evidence type="ECO:0008006" key="6">
    <source>
        <dbReference type="Google" id="ProtNLM"/>
    </source>
</evidence>
<sequence length="293" mass="31442">MICSQCPRRCAALRTTERAGGVCAMPALPVAARAALHLWEEPCISGSRGAGTVFFSGCNLGCVYCQNEPISHGGRGVPLTPERLRGIFLSLIAQGAHNLDLVTPTHFTHALARALGPPLPVPVVWNSSAYELPETLETLEGKVQIYLPDLKYPDAEGAGRYSAAADYPEAARAAIAEMVRQTGPCVLEDGLLKRGVLIRHLLLPGRLSQAREVMDWVAAAFPPGTVLFSLMSQYTPPKGIAARFPELGRSLRASERRAAGEYMRRLGLEGYVQSAESVGEGYIPSFDLTGLDG</sequence>
<dbReference type="InterPro" id="IPR058240">
    <property type="entry name" value="rSAM_sf"/>
</dbReference>
<comment type="caution">
    <text evidence="5">The sequence shown here is derived from an EMBL/GenBank/DDBJ whole genome shotgun (WGS) entry which is preliminary data.</text>
</comment>
<keyword evidence="3" id="KW-0408">Iron</keyword>
<organism evidence="5">
    <name type="scientific">bioreactor metagenome</name>
    <dbReference type="NCBI Taxonomy" id="1076179"/>
    <lineage>
        <taxon>unclassified sequences</taxon>
        <taxon>metagenomes</taxon>
        <taxon>ecological metagenomes</taxon>
    </lineage>
</organism>
<dbReference type="SFLD" id="SFLDG01099">
    <property type="entry name" value="Uncharacterised_Radical_SAM_Su"/>
    <property type="match status" value="1"/>
</dbReference>
<gene>
    <name evidence="5" type="ORF">SDC9_151031</name>
</gene>
<dbReference type="InterPro" id="IPR013785">
    <property type="entry name" value="Aldolase_TIM"/>
</dbReference>
<dbReference type="SUPFAM" id="SSF102114">
    <property type="entry name" value="Radical SAM enzymes"/>
    <property type="match status" value="1"/>
</dbReference>
<dbReference type="PIRSF" id="PIRSF004869">
    <property type="entry name" value="PflX_prd"/>
    <property type="match status" value="1"/>
</dbReference>
<dbReference type="AlphaFoldDB" id="A0A645EPP9"/>
<dbReference type="InterPro" id="IPR007197">
    <property type="entry name" value="rSAM"/>
</dbReference>
<keyword evidence="4" id="KW-0411">Iron-sulfur</keyword>
<evidence type="ECO:0000256" key="3">
    <source>
        <dbReference type="ARBA" id="ARBA00023004"/>
    </source>
</evidence>
<evidence type="ECO:0000256" key="4">
    <source>
        <dbReference type="ARBA" id="ARBA00023014"/>
    </source>
</evidence>
<dbReference type="InterPro" id="IPR040085">
    <property type="entry name" value="MJ0674-like"/>
</dbReference>
<proteinExistence type="predicted"/>
<protein>
    <recommendedName>
        <fullName evidence="6">Radical SAM core domain-containing protein</fullName>
    </recommendedName>
</protein>
<reference evidence="5" key="1">
    <citation type="submission" date="2019-08" db="EMBL/GenBank/DDBJ databases">
        <authorList>
            <person name="Kucharzyk K."/>
            <person name="Murdoch R.W."/>
            <person name="Higgins S."/>
            <person name="Loffler F."/>
        </authorList>
    </citation>
    <scope>NUCLEOTIDE SEQUENCE</scope>
</reference>
<keyword evidence="2" id="KW-0479">Metal-binding</keyword>
<evidence type="ECO:0000256" key="2">
    <source>
        <dbReference type="ARBA" id="ARBA00022723"/>
    </source>
</evidence>
<evidence type="ECO:0000313" key="5">
    <source>
        <dbReference type="EMBL" id="MPN03797.1"/>
    </source>
</evidence>
<dbReference type="Gene3D" id="3.20.20.70">
    <property type="entry name" value="Aldolase class I"/>
    <property type="match status" value="1"/>
</dbReference>
<dbReference type="GO" id="GO:0051536">
    <property type="term" value="F:iron-sulfur cluster binding"/>
    <property type="evidence" value="ECO:0007669"/>
    <property type="project" value="UniProtKB-KW"/>
</dbReference>
<dbReference type="PANTHER" id="PTHR43075:SF1">
    <property type="entry name" value="FORMATE LYASE ACTIVATING ENZYME, PUTATIVE (AFU_ORTHOLOGUE AFUA_2G15630)-RELATED"/>
    <property type="match status" value="1"/>
</dbReference>
<dbReference type="PANTHER" id="PTHR43075">
    <property type="entry name" value="FORMATE LYASE ACTIVATING ENZYME, PUTATIVE (AFU_ORTHOLOGUE AFUA_2G15630)-RELATED"/>
    <property type="match status" value="1"/>
</dbReference>
<dbReference type="GO" id="GO:0046872">
    <property type="term" value="F:metal ion binding"/>
    <property type="evidence" value="ECO:0007669"/>
    <property type="project" value="UniProtKB-KW"/>
</dbReference>
<keyword evidence="1" id="KW-0949">S-adenosyl-L-methionine</keyword>
<dbReference type="InterPro" id="IPR016431">
    <property type="entry name" value="Pyrv-formate_lyase-activ_prd"/>
</dbReference>
<name>A0A645EPP9_9ZZZZ</name>